<comment type="caution">
    <text evidence="1">The sequence shown here is derived from an EMBL/GenBank/DDBJ whole genome shotgun (WGS) entry which is preliminary data.</text>
</comment>
<protein>
    <recommendedName>
        <fullName evidence="3">50S ribosomal protein L29</fullName>
    </recommendedName>
</protein>
<sequence length="58" mass="6714">MRSLKITDDTDYQLETLKLLTLKKYKLRLSKGGVVRYALRALAEKMEIIVEAKKDGEE</sequence>
<gene>
    <name evidence="1" type="ORF">ACFS7Z_08580</name>
</gene>
<name>A0ABW6BTH7_9BACT</name>
<dbReference type="Proteomes" id="UP001597641">
    <property type="component" value="Unassembled WGS sequence"/>
</dbReference>
<dbReference type="RefSeq" id="WP_377483396.1">
    <property type="nucleotide sequence ID" value="NZ_JBHUOX010000005.1"/>
</dbReference>
<evidence type="ECO:0000313" key="1">
    <source>
        <dbReference type="EMBL" id="MFD3000411.1"/>
    </source>
</evidence>
<reference evidence="2" key="1">
    <citation type="journal article" date="2019" name="Int. J. Syst. Evol. Microbiol.">
        <title>The Global Catalogue of Microorganisms (GCM) 10K type strain sequencing project: providing services to taxonomists for standard genome sequencing and annotation.</title>
        <authorList>
            <consortium name="The Broad Institute Genomics Platform"/>
            <consortium name="The Broad Institute Genome Sequencing Center for Infectious Disease"/>
            <person name="Wu L."/>
            <person name="Ma J."/>
        </authorList>
    </citation>
    <scope>NUCLEOTIDE SEQUENCE [LARGE SCALE GENOMIC DNA]</scope>
    <source>
        <strain evidence="2">KCTC 23984</strain>
    </source>
</reference>
<accession>A0ABW6BTH7</accession>
<evidence type="ECO:0008006" key="3">
    <source>
        <dbReference type="Google" id="ProtNLM"/>
    </source>
</evidence>
<dbReference type="EMBL" id="JBHUOX010000005">
    <property type="protein sequence ID" value="MFD3000411.1"/>
    <property type="molecule type" value="Genomic_DNA"/>
</dbReference>
<keyword evidence="2" id="KW-1185">Reference proteome</keyword>
<organism evidence="1 2">
    <name type="scientific">Pontibacter toksunensis</name>
    <dbReference type="NCBI Taxonomy" id="1332631"/>
    <lineage>
        <taxon>Bacteria</taxon>
        <taxon>Pseudomonadati</taxon>
        <taxon>Bacteroidota</taxon>
        <taxon>Cytophagia</taxon>
        <taxon>Cytophagales</taxon>
        <taxon>Hymenobacteraceae</taxon>
        <taxon>Pontibacter</taxon>
    </lineage>
</organism>
<evidence type="ECO:0000313" key="2">
    <source>
        <dbReference type="Proteomes" id="UP001597641"/>
    </source>
</evidence>
<proteinExistence type="predicted"/>